<feature type="domain" description="Choice-of-anchor A" evidence="2">
    <location>
        <begin position="20"/>
        <end position="248"/>
    </location>
</feature>
<name>A0ABT1GQT2_9BURK</name>
<organism evidence="3 4">
    <name type="scientific">Duganella violaceipulchra</name>
    <dbReference type="NCBI Taxonomy" id="2849652"/>
    <lineage>
        <taxon>Bacteria</taxon>
        <taxon>Pseudomonadati</taxon>
        <taxon>Pseudomonadota</taxon>
        <taxon>Betaproteobacteria</taxon>
        <taxon>Burkholderiales</taxon>
        <taxon>Oxalobacteraceae</taxon>
        <taxon>Telluria group</taxon>
        <taxon>Duganella</taxon>
    </lineage>
</organism>
<reference evidence="3" key="1">
    <citation type="submission" date="2022-03" db="EMBL/GenBank/DDBJ databases">
        <title>Genome Encyclopedia of Bacteria and Archaea VI: Functional Genomics of Type Strains.</title>
        <authorList>
            <person name="Whitman W."/>
        </authorList>
    </citation>
    <scope>NUCLEOTIDE SEQUENCE</scope>
    <source>
        <strain evidence="3">HSC-15S17</strain>
    </source>
</reference>
<dbReference type="NCBIfam" id="NF035944">
    <property type="entry name" value="PEPxxWA-CTERM"/>
    <property type="match status" value="1"/>
</dbReference>
<dbReference type="EMBL" id="JALJZU010000011">
    <property type="protein sequence ID" value="MCP2011354.1"/>
    <property type="molecule type" value="Genomic_DNA"/>
</dbReference>
<gene>
    <name evidence="3" type="ORF">L1274_005103</name>
</gene>
<dbReference type="InterPro" id="IPR013424">
    <property type="entry name" value="Ice-binding_C"/>
</dbReference>
<dbReference type="Proteomes" id="UP001162889">
    <property type="component" value="Unassembled WGS sequence"/>
</dbReference>
<dbReference type="InterPro" id="IPR026588">
    <property type="entry name" value="Choice_anch_A"/>
</dbReference>
<proteinExistence type="predicted"/>
<protein>
    <submittedName>
        <fullName evidence="3">Choice-of-anchor A domain-containing protein</fullName>
    </submittedName>
</protein>
<sequence length="294" mass="30569">MATLGGAQAAVLDLGLHGANVFSFTDFKAPSADVEGAIMAGRDVQLENYSVNANNVDAYGSYSLIAGRDLKFTSGSIKNGDTFVGGKASLTQSVDVYSKIKTGTAPVNMTALAGQLTSTSSSLSKLSTTGTATEQWGGLNIAGSKKSVEVIDIDAKTLSKVTYFNFSNLNVGSTLIVNVSGDKGSFNGGYQGFENYNVLFNFYQATGLGIHTGLTANILAPLASVNGGSGVINGNVIVDSWSSSVQINANHFFKAVDVKGYTTPVPEPETYAMLLAGLGLVGFMARRRKLAAAR</sequence>
<comment type="caution">
    <text evidence="3">The sequence shown here is derived from an EMBL/GenBank/DDBJ whole genome shotgun (WGS) entry which is preliminary data.</text>
</comment>
<accession>A0ABT1GQT2</accession>
<feature type="domain" description="Ice-binding protein C-terminal" evidence="1">
    <location>
        <begin position="264"/>
        <end position="288"/>
    </location>
</feature>
<evidence type="ECO:0000313" key="3">
    <source>
        <dbReference type="EMBL" id="MCP2011354.1"/>
    </source>
</evidence>
<dbReference type="NCBIfam" id="TIGR04215">
    <property type="entry name" value="choice_anch_A"/>
    <property type="match status" value="1"/>
</dbReference>
<dbReference type="NCBIfam" id="TIGR02595">
    <property type="entry name" value="PEP_CTERM"/>
    <property type="match status" value="1"/>
</dbReference>
<dbReference type="Pfam" id="PF20597">
    <property type="entry name" value="pAdhesive_15"/>
    <property type="match status" value="1"/>
</dbReference>
<keyword evidence="4" id="KW-1185">Reference proteome</keyword>
<dbReference type="Pfam" id="PF07589">
    <property type="entry name" value="PEP-CTERM"/>
    <property type="match status" value="1"/>
</dbReference>
<evidence type="ECO:0000259" key="1">
    <source>
        <dbReference type="Pfam" id="PF07589"/>
    </source>
</evidence>
<dbReference type="NCBIfam" id="NF038126">
    <property type="entry name" value="PEP_CTERM_FxDxF"/>
    <property type="match status" value="1"/>
</dbReference>
<evidence type="ECO:0000313" key="4">
    <source>
        <dbReference type="Proteomes" id="UP001162889"/>
    </source>
</evidence>
<evidence type="ECO:0000259" key="2">
    <source>
        <dbReference type="Pfam" id="PF20597"/>
    </source>
</evidence>